<dbReference type="EMBL" id="BSYO01000014">
    <property type="protein sequence ID" value="GMH14388.1"/>
    <property type="molecule type" value="Genomic_DNA"/>
</dbReference>
<evidence type="ECO:0000313" key="3">
    <source>
        <dbReference type="Proteomes" id="UP001279734"/>
    </source>
</evidence>
<feature type="region of interest" description="Disordered" evidence="1">
    <location>
        <begin position="71"/>
        <end position="116"/>
    </location>
</feature>
<keyword evidence="3" id="KW-1185">Reference proteome</keyword>
<sequence length="116" mass="12984">MQIATMEGLPTALLSDANLCCRISEQNSSPAAFQSFWFHQLAGNNLPLFSMNVGSRQSLVSSALDVETQKRHHRWGIQHRVNPPRSHSDAPTIHEVQHRHASKAGRIAPQRHDLCN</sequence>
<evidence type="ECO:0000313" key="2">
    <source>
        <dbReference type="EMBL" id="GMH14388.1"/>
    </source>
</evidence>
<proteinExistence type="predicted"/>
<reference evidence="2" key="1">
    <citation type="submission" date="2023-05" db="EMBL/GenBank/DDBJ databases">
        <title>Nepenthes gracilis genome sequencing.</title>
        <authorList>
            <person name="Fukushima K."/>
        </authorList>
    </citation>
    <scope>NUCLEOTIDE SEQUENCE</scope>
    <source>
        <strain evidence="2">SING2019-196</strain>
    </source>
</reference>
<comment type="caution">
    <text evidence="2">The sequence shown here is derived from an EMBL/GenBank/DDBJ whole genome shotgun (WGS) entry which is preliminary data.</text>
</comment>
<gene>
    <name evidence="2" type="ORF">Nepgr_016229</name>
</gene>
<name>A0AAD3SMB7_NEPGR</name>
<dbReference type="Proteomes" id="UP001279734">
    <property type="component" value="Unassembled WGS sequence"/>
</dbReference>
<dbReference type="AlphaFoldDB" id="A0AAD3SMB7"/>
<organism evidence="2 3">
    <name type="scientific">Nepenthes gracilis</name>
    <name type="common">Slender pitcher plant</name>
    <dbReference type="NCBI Taxonomy" id="150966"/>
    <lineage>
        <taxon>Eukaryota</taxon>
        <taxon>Viridiplantae</taxon>
        <taxon>Streptophyta</taxon>
        <taxon>Embryophyta</taxon>
        <taxon>Tracheophyta</taxon>
        <taxon>Spermatophyta</taxon>
        <taxon>Magnoliopsida</taxon>
        <taxon>eudicotyledons</taxon>
        <taxon>Gunneridae</taxon>
        <taxon>Pentapetalae</taxon>
        <taxon>Caryophyllales</taxon>
        <taxon>Nepenthaceae</taxon>
        <taxon>Nepenthes</taxon>
    </lineage>
</organism>
<protein>
    <submittedName>
        <fullName evidence="2">Uncharacterized protein</fullName>
    </submittedName>
</protein>
<accession>A0AAD3SMB7</accession>
<evidence type="ECO:0000256" key="1">
    <source>
        <dbReference type="SAM" id="MobiDB-lite"/>
    </source>
</evidence>